<dbReference type="AlphaFoldDB" id="A0A654TRG9"/>
<evidence type="ECO:0000313" key="9">
    <source>
        <dbReference type="Proteomes" id="UP000049023"/>
    </source>
</evidence>
<sequence>MPSRVGPRCTITLVGATSAILMVLFSEAKMASDRSKPTFLASTSNAATNLTSRTWYGPNRTCMRPGTVDVSSAL</sequence>
<evidence type="ECO:0000313" key="2">
    <source>
        <dbReference type="EMBL" id="CFR73063.1"/>
    </source>
</evidence>
<dbReference type="EMBL" id="CGCX01000327">
    <property type="protein sequence ID" value="CFR73063.1"/>
    <property type="molecule type" value="Genomic_DNA"/>
</dbReference>
<dbReference type="Proteomes" id="UP000050164">
    <property type="component" value="Unassembled WGS sequence"/>
</dbReference>
<proteinExistence type="predicted"/>
<dbReference type="Proteomes" id="UP000049023">
    <property type="component" value="Unassembled WGS sequence"/>
</dbReference>
<accession>A0A654TRG9</accession>
<evidence type="ECO:0000313" key="6">
    <source>
        <dbReference type="Proteomes" id="UP000039021"/>
    </source>
</evidence>
<organism evidence="1 8">
    <name type="scientific">Mycobacterium tuberculosis</name>
    <dbReference type="NCBI Taxonomy" id="1773"/>
    <lineage>
        <taxon>Bacteria</taxon>
        <taxon>Bacillati</taxon>
        <taxon>Actinomycetota</taxon>
        <taxon>Actinomycetes</taxon>
        <taxon>Mycobacteriales</taxon>
        <taxon>Mycobacteriaceae</taxon>
        <taxon>Mycobacterium</taxon>
        <taxon>Mycobacterium tuberculosis complex</taxon>
    </lineage>
</organism>
<evidence type="ECO:0000313" key="4">
    <source>
        <dbReference type="EMBL" id="CKT15233.1"/>
    </source>
</evidence>
<reference evidence="5" key="1">
    <citation type="submission" date="2015-03" db="EMBL/GenBank/DDBJ databases">
        <authorList>
            <consortium name="Pathogen Informatics"/>
            <person name="Murphy D."/>
        </authorList>
    </citation>
    <scope>NUCLEOTIDE SEQUENCE</scope>
    <source>
        <strain evidence="5">N09902308</strain>
    </source>
</reference>
<dbReference type="EMBL" id="CFOH01000682">
    <property type="protein sequence ID" value="CFE65778.1"/>
    <property type="molecule type" value="Genomic_DNA"/>
</dbReference>
<name>A0A654TRG9_MYCTX</name>
<dbReference type="Proteomes" id="UP000046947">
    <property type="component" value="Unassembled WGS sequence"/>
</dbReference>
<reference evidence="6 7" key="2">
    <citation type="submission" date="2015-03" db="EMBL/GenBank/DDBJ databases">
        <authorList>
            <consortium name="Pathogen Informatics"/>
        </authorList>
    </citation>
    <scope>NUCLEOTIDE SEQUENCE [LARGE SCALE GENOMIC DNA]</scope>
    <source>
        <strain evidence="3 10">Bir 185</strain>
        <strain evidence="4 9">Bir 187</strain>
        <strain evidence="2 7">C09601061</strain>
        <strain evidence="1 8">H09601792</strain>
        <strain evidence="6">N09902308</strain>
    </source>
</reference>
<evidence type="ECO:0000313" key="1">
    <source>
        <dbReference type="EMBL" id="CFE65778.1"/>
    </source>
</evidence>
<evidence type="ECO:0000313" key="3">
    <source>
        <dbReference type="EMBL" id="CKS93298.1"/>
    </source>
</evidence>
<dbReference type="Proteomes" id="UP000039021">
    <property type="component" value="Unassembled WGS sequence"/>
</dbReference>
<protein>
    <submittedName>
        <fullName evidence="1">Uncharacterized protein</fullName>
    </submittedName>
</protein>
<dbReference type="EMBL" id="CSBK01002337">
    <property type="protein sequence ID" value="COZ72948.1"/>
    <property type="molecule type" value="Genomic_DNA"/>
</dbReference>
<dbReference type="EMBL" id="CNFU01001194">
    <property type="protein sequence ID" value="CKT15233.1"/>
    <property type="molecule type" value="Genomic_DNA"/>
</dbReference>
<evidence type="ECO:0000313" key="10">
    <source>
        <dbReference type="Proteomes" id="UP000050164"/>
    </source>
</evidence>
<evidence type="ECO:0000313" key="8">
    <source>
        <dbReference type="Proteomes" id="UP000046947"/>
    </source>
</evidence>
<evidence type="ECO:0000313" key="5">
    <source>
        <dbReference type="EMBL" id="COZ72948.1"/>
    </source>
</evidence>
<evidence type="ECO:0000313" key="7">
    <source>
        <dbReference type="Proteomes" id="UP000046680"/>
    </source>
</evidence>
<dbReference type="EMBL" id="CNFT01001155">
    <property type="protein sequence ID" value="CKS93298.1"/>
    <property type="molecule type" value="Genomic_DNA"/>
</dbReference>
<gene>
    <name evidence="2" type="ORF">ERS007657_01156</name>
    <name evidence="1" type="ORF">ERS007688_03287</name>
    <name evidence="5" type="ORF">ERS007739_04071</name>
    <name evidence="3" type="ORF">ERS027659_03753</name>
    <name evidence="4" type="ORF">ERS027661_03999</name>
</gene>
<dbReference type="Proteomes" id="UP000046680">
    <property type="component" value="Unassembled WGS sequence"/>
</dbReference>